<dbReference type="Proteomes" id="UP000237347">
    <property type="component" value="Unassembled WGS sequence"/>
</dbReference>
<proteinExistence type="predicted"/>
<dbReference type="EMBL" id="PKMF04000196">
    <property type="protein sequence ID" value="KAK7843820.1"/>
    <property type="molecule type" value="Genomic_DNA"/>
</dbReference>
<sequence>IAFLIAYKSIRSRDLEVHFSITFLLKSGDKYARGNFESFSWSLFTKSISARGDQIAGTKNEVGET</sequence>
<keyword evidence="2" id="KW-1185">Reference proteome</keyword>
<comment type="caution">
    <text evidence="1">The sequence shown here is derived from an EMBL/GenBank/DDBJ whole genome shotgun (WGS) entry which is preliminary data.</text>
</comment>
<accession>A0AAW0KY52</accession>
<gene>
    <name evidence="1" type="ORF">CFP56_011879</name>
</gene>
<reference evidence="1 2" key="1">
    <citation type="journal article" date="2018" name="Sci. Data">
        <title>The draft genome sequence of cork oak.</title>
        <authorList>
            <person name="Ramos A.M."/>
            <person name="Usie A."/>
            <person name="Barbosa P."/>
            <person name="Barros P.M."/>
            <person name="Capote T."/>
            <person name="Chaves I."/>
            <person name="Simoes F."/>
            <person name="Abreu I."/>
            <person name="Carrasquinho I."/>
            <person name="Faro C."/>
            <person name="Guimaraes J.B."/>
            <person name="Mendonca D."/>
            <person name="Nobrega F."/>
            <person name="Rodrigues L."/>
            <person name="Saibo N.J.M."/>
            <person name="Varela M.C."/>
            <person name="Egas C."/>
            <person name="Matos J."/>
            <person name="Miguel C.M."/>
            <person name="Oliveira M.M."/>
            <person name="Ricardo C.P."/>
            <person name="Goncalves S."/>
        </authorList>
    </citation>
    <scope>NUCLEOTIDE SEQUENCE [LARGE SCALE GENOMIC DNA]</scope>
    <source>
        <strain evidence="2">cv. HL8</strain>
    </source>
</reference>
<name>A0AAW0KY52_QUESU</name>
<evidence type="ECO:0000313" key="1">
    <source>
        <dbReference type="EMBL" id="KAK7843820.1"/>
    </source>
</evidence>
<feature type="non-terminal residue" evidence="1">
    <location>
        <position position="1"/>
    </location>
</feature>
<dbReference type="AlphaFoldDB" id="A0AAW0KY52"/>
<evidence type="ECO:0000313" key="2">
    <source>
        <dbReference type="Proteomes" id="UP000237347"/>
    </source>
</evidence>
<organism evidence="1 2">
    <name type="scientific">Quercus suber</name>
    <name type="common">Cork oak</name>
    <dbReference type="NCBI Taxonomy" id="58331"/>
    <lineage>
        <taxon>Eukaryota</taxon>
        <taxon>Viridiplantae</taxon>
        <taxon>Streptophyta</taxon>
        <taxon>Embryophyta</taxon>
        <taxon>Tracheophyta</taxon>
        <taxon>Spermatophyta</taxon>
        <taxon>Magnoliopsida</taxon>
        <taxon>eudicotyledons</taxon>
        <taxon>Gunneridae</taxon>
        <taxon>Pentapetalae</taxon>
        <taxon>rosids</taxon>
        <taxon>fabids</taxon>
        <taxon>Fagales</taxon>
        <taxon>Fagaceae</taxon>
        <taxon>Quercus</taxon>
    </lineage>
</organism>
<protein>
    <submittedName>
        <fullName evidence="1">Uncharacterized protein</fullName>
    </submittedName>
</protein>